<feature type="domain" description="Fe-containing alcohol dehydrogenase-like C-terminal" evidence="3">
    <location>
        <begin position="167"/>
        <end position="369"/>
    </location>
</feature>
<comment type="caution">
    <text evidence="4">The sequence shown here is derived from an EMBL/GenBank/DDBJ whole genome shotgun (WGS) entry which is preliminary data.</text>
</comment>
<dbReference type="AlphaFoldDB" id="A0A0R1KVH6"/>
<dbReference type="Proteomes" id="UP000051515">
    <property type="component" value="Unassembled WGS sequence"/>
</dbReference>
<dbReference type="InterPro" id="IPR018211">
    <property type="entry name" value="ADH_Fe_CS"/>
</dbReference>
<dbReference type="InterPro" id="IPR039697">
    <property type="entry name" value="Alcohol_dehydrogenase_Fe"/>
</dbReference>
<dbReference type="EMBL" id="AZDY01000029">
    <property type="protein sequence ID" value="KRK84026.1"/>
    <property type="molecule type" value="Genomic_DNA"/>
</dbReference>
<dbReference type="RefSeq" id="WP_056951045.1">
    <property type="nucleotide sequence ID" value="NZ_AZDY01000029.1"/>
</dbReference>
<name>A0A0R1KVH6_9LACO</name>
<dbReference type="Gene3D" id="3.40.50.1970">
    <property type="match status" value="1"/>
</dbReference>
<dbReference type="CDD" id="cd08180">
    <property type="entry name" value="PDD"/>
    <property type="match status" value="1"/>
</dbReference>
<dbReference type="OrthoDB" id="9815791at2"/>
<proteinExistence type="predicted"/>
<dbReference type="PATRIC" id="fig|1423788.3.peg.1060"/>
<evidence type="ECO:0000259" key="2">
    <source>
        <dbReference type="Pfam" id="PF00465"/>
    </source>
</evidence>
<accession>A0A0R1KVH6</accession>
<gene>
    <name evidence="4" type="ORF">FC78_GL001032</name>
</gene>
<dbReference type="FunFam" id="3.40.50.1970:FF:000003">
    <property type="entry name" value="Alcohol dehydrogenase, iron-containing"/>
    <property type="match status" value="1"/>
</dbReference>
<dbReference type="Gene3D" id="1.20.1090.10">
    <property type="entry name" value="Dehydroquinate synthase-like - alpha domain"/>
    <property type="match status" value="1"/>
</dbReference>
<dbReference type="GO" id="GO:0046872">
    <property type="term" value="F:metal ion binding"/>
    <property type="evidence" value="ECO:0007669"/>
    <property type="project" value="InterPro"/>
</dbReference>
<sequence length="374" mass="40193">MNKFSMKTEIISGNNSISELSNMPIKNALVVCDPFMVKSGKVSAVTDALDKLDVKYDIFSEVVPDPSIDVVSGGLFKGISLKPDTIIALGGGSAMDTAKVIKHLMDNIEIKLICIPSTSGTGSEVTSFAVISDPSANGKYALVDEDMIPDIAILDPSLTMSVPATITADTGMDVITHDLEAYVSLNSSSFTDALAEKSIRIVWNELPKVVKNGNDVEARKVMHDASCMAGMAFSEASLGICHSLAHALGGRFHKAHGRLNAMLLPYVIQYNSGIDGSEETEALHRYAQIARVLNISSYTDRSTVNLLIGNLKRLTDQLSIPKTIAQLGIDENEYKSAVPDMAKAALKDRCTVTNPVVPTQEDLENIYLKLVKGS</sequence>
<feature type="domain" description="Alcohol dehydrogenase iron-type/glycerol dehydrogenase GldA" evidence="2">
    <location>
        <begin position="8"/>
        <end position="156"/>
    </location>
</feature>
<dbReference type="SUPFAM" id="SSF56796">
    <property type="entry name" value="Dehydroquinate synthase-like"/>
    <property type="match status" value="1"/>
</dbReference>
<keyword evidence="1" id="KW-0560">Oxidoreductase</keyword>
<dbReference type="STRING" id="1423788.FC78_GL001032"/>
<evidence type="ECO:0000256" key="1">
    <source>
        <dbReference type="ARBA" id="ARBA00023002"/>
    </source>
</evidence>
<dbReference type="InterPro" id="IPR001670">
    <property type="entry name" value="ADH_Fe/GldA"/>
</dbReference>
<dbReference type="PROSITE" id="PS00913">
    <property type="entry name" value="ADH_IRON_1"/>
    <property type="match status" value="1"/>
</dbReference>
<dbReference type="Pfam" id="PF25137">
    <property type="entry name" value="ADH_Fe_C"/>
    <property type="match status" value="1"/>
</dbReference>
<evidence type="ECO:0000313" key="4">
    <source>
        <dbReference type="EMBL" id="KRK84026.1"/>
    </source>
</evidence>
<organism evidence="4 5">
    <name type="scientific">Companilactobacillus bobalius DSM 19674</name>
    <dbReference type="NCBI Taxonomy" id="1423788"/>
    <lineage>
        <taxon>Bacteria</taxon>
        <taxon>Bacillati</taxon>
        <taxon>Bacillota</taxon>
        <taxon>Bacilli</taxon>
        <taxon>Lactobacillales</taxon>
        <taxon>Lactobacillaceae</taxon>
        <taxon>Companilactobacillus</taxon>
        <taxon>Companilactobacillus bobalius</taxon>
    </lineage>
</organism>
<reference evidence="4 5" key="1">
    <citation type="journal article" date="2015" name="Genome Announc.">
        <title>Expanding the biotechnology potential of lactobacilli through comparative genomics of 213 strains and associated genera.</title>
        <authorList>
            <person name="Sun Z."/>
            <person name="Harris H.M."/>
            <person name="McCann A."/>
            <person name="Guo C."/>
            <person name="Argimon S."/>
            <person name="Zhang W."/>
            <person name="Yang X."/>
            <person name="Jeffery I.B."/>
            <person name="Cooney J.C."/>
            <person name="Kagawa T.F."/>
            <person name="Liu W."/>
            <person name="Song Y."/>
            <person name="Salvetti E."/>
            <person name="Wrobel A."/>
            <person name="Rasinkangas P."/>
            <person name="Parkhill J."/>
            <person name="Rea M.C."/>
            <person name="O'Sullivan O."/>
            <person name="Ritari J."/>
            <person name="Douillard F.P."/>
            <person name="Paul Ross R."/>
            <person name="Yang R."/>
            <person name="Briner A.E."/>
            <person name="Felis G.E."/>
            <person name="de Vos W.M."/>
            <person name="Barrangou R."/>
            <person name="Klaenhammer T.R."/>
            <person name="Caufield P.W."/>
            <person name="Cui Y."/>
            <person name="Zhang H."/>
            <person name="O'Toole P.W."/>
        </authorList>
    </citation>
    <scope>NUCLEOTIDE SEQUENCE [LARGE SCALE GENOMIC DNA]</scope>
    <source>
        <strain evidence="4 5">DSM 19674</strain>
    </source>
</reference>
<dbReference type="PANTHER" id="PTHR11496">
    <property type="entry name" value="ALCOHOL DEHYDROGENASE"/>
    <property type="match status" value="1"/>
</dbReference>
<dbReference type="GO" id="GO:0004022">
    <property type="term" value="F:alcohol dehydrogenase (NAD+) activity"/>
    <property type="evidence" value="ECO:0007669"/>
    <property type="project" value="UniProtKB-ARBA"/>
</dbReference>
<evidence type="ECO:0000259" key="3">
    <source>
        <dbReference type="Pfam" id="PF25137"/>
    </source>
</evidence>
<evidence type="ECO:0000313" key="5">
    <source>
        <dbReference type="Proteomes" id="UP000051515"/>
    </source>
</evidence>
<dbReference type="FunFam" id="1.20.1090.10:FF:000001">
    <property type="entry name" value="Aldehyde-alcohol dehydrogenase"/>
    <property type="match status" value="1"/>
</dbReference>
<dbReference type="PANTHER" id="PTHR11496:SF83">
    <property type="entry name" value="HYDROXYACID-OXOACID TRANSHYDROGENASE, MITOCHONDRIAL"/>
    <property type="match status" value="1"/>
</dbReference>
<protein>
    <submittedName>
        <fullName evidence="4">PduQ protein</fullName>
    </submittedName>
</protein>
<dbReference type="Pfam" id="PF00465">
    <property type="entry name" value="Fe-ADH"/>
    <property type="match status" value="1"/>
</dbReference>
<dbReference type="InterPro" id="IPR056798">
    <property type="entry name" value="ADH_Fe_C"/>
</dbReference>
<keyword evidence="5" id="KW-1185">Reference proteome</keyword>